<protein>
    <recommendedName>
        <fullName evidence="5">UPF0756 membrane protein SAMN04490355_104318</fullName>
    </recommendedName>
</protein>
<evidence type="ECO:0000256" key="3">
    <source>
        <dbReference type="ARBA" id="ARBA00022989"/>
    </source>
</evidence>
<feature type="transmembrane region" description="Helical" evidence="5">
    <location>
        <begin position="6"/>
        <end position="33"/>
    </location>
</feature>
<dbReference type="Pfam" id="PF04284">
    <property type="entry name" value="DUF441"/>
    <property type="match status" value="1"/>
</dbReference>
<gene>
    <name evidence="6" type="ORF">SAMN04490355_104318</name>
</gene>
<dbReference type="AlphaFoldDB" id="A0A1I4NA26"/>
<evidence type="ECO:0000256" key="1">
    <source>
        <dbReference type="ARBA" id="ARBA00022475"/>
    </source>
</evidence>
<dbReference type="OrthoDB" id="80306at2"/>
<feature type="transmembrane region" description="Helical" evidence="5">
    <location>
        <begin position="83"/>
        <end position="104"/>
    </location>
</feature>
<evidence type="ECO:0000256" key="5">
    <source>
        <dbReference type="HAMAP-Rule" id="MF_01874"/>
    </source>
</evidence>
<organism evidence="6 7">
    <name type="scientific">Pelosinus propionicus DSM 13327</name>
    <dbReference type="NCBI Taxonomy" id="1123291"/>
    <lineage>
        <taxon>Bacteria</taxon>
        <taxon>Bacillati</taxon>
        <taxon>Bacillota</taxon>
        <taxon>Negativicutes</taxon>
        <taxon>Selenomonadales</taxon>
        <taxon>Sporomusaceae</taxon>
        <taxon>Pelosinus</taxon>
    </lineage>
</organism>
<keyword evidence="7" id="KW-1185">Reference proteome</keyword>
<feature type="transmembrane region" description="Helical" evidence="5">
    <location>
        <begin position="45"/>
        <end position="63"/>
    </location>
</feature>
<evidence type="ECO:0000313" key="6">
    <source>
        <dbReference type="EMBL" id="SFM12394.1"/>
    </source>
</evidence>
<dbReference type="InterPro" id="IPR007382">
    <property type="entry name" value="UPF0756_TM"/>
</dbReference>
<keyword evidence="2 5" id="KW-0812">Transmembrane</keyword>
<name>A0A1I4NA26_9FIRM</name>
<dbReference type="RefSeq" id="WP_090941286.1">
    <property type="nucleotide sequence ID" value="NZ_FOTS01000043.1"/>
</dbReference>
<evidence type="ECO:0000256" key="4">
    <source>
        <dbReference type="ARBA" id="ARBA00023136"/>
    </source>
</evidence>
<sequence>MNLENLPILIILCLSVIGNNHSVSIAALILLLIKLLGLHTWFPHIEAHGITIGITILTLAVLTPIAQGRISLIGILEAFKNPIGLVAIIVGILVAWIAAQGVFFMKESPEAVTALVVGTIVGVCFFKGLAVGPLIAGGMVSLIISAIGMFKN</sequence>
<dbReference type="Proteomes" id="UP000199520">
    <property type="component" value="Unassembled WGS sequence"/>
</dbReference>
<dbReference type="STRING" id="1123291.SAMN04490355_104318"/>
<dbReference type="PANTHER" id="PTHR38452:SF1">
    <property type="entry name" value="UPF0756 MEMBRANE PROTEIN YEAL"/>
    <property type="match status" value="1"/>
</dbReference>
<dbReference type="PANTHER" id="PTHR38452">
    <property type="entry name" value="UPF0756 MEMBRANE PROTEIN YEAL"/>
    <property type="match status" value="1"/>
</dbReference>
<comment type="subcellular location">
    <subcellularLocation>
        <location evidence="5">Cell membrane</location>
        <topology evidence="5">Multi-pass membrane protein</topology>
    </subcellularLocation>
</comment>
<evidence type="ECO:0000256" key="2">
    <source>
        <dbReference type="ARBA" id="ARBA00022692"/>
    </source>
</evidence>
<dbReference type="HAMAP" id="MF_01874">
    <property type="entry name" value="UPF0756"/>
    <property type="match status" value="1"/>
</dbReference>
<comment type="similarity">
    <text evidence="5">Belongs to the UPF0756 family.</text>
</comment>
<feature type="transmembrane region" description="Helical" evidence="5">
    <location>
        <begin position="134"/>
        <end position="150"/>
    </location>
</feature>
<evidence type="ECO:0000313" key="7">
    <source>
        <dbReference type="Proteomes" id="UP000199520"/>
    </source>
</evidence>
<reference evidence="7" key="1">
    <citation type="submission" date="2016-10" db="EMBL/GenBank/DDBJ databases">
        <authorList>
            <person name="Varghese N."/>
            <person name="Submissions S."/>
        </authorList>
    </citation>
    <scope>NUCLEOTIDE SEQUENCE [LARGE SCALE GENOMIC DNA]</scope>
    <source>
        <strain evidence="7">DSM 13327</strain>
    </source>
</reference>
<keyword evidence="1 5" id="KW-1003">Cell membrane</keyword>
<keyword evidence="4 5" id="KW-0472">Membrane</keyword>
<keyword evidence="3 5" id="KW-1133">Transmembrane helix</keyword>
<dbReference type="EMBL" id="FOTS01000043">
    <property type="protein sequence ID" value="SFM12394.1"/>
    <property type="molecule type" value="Genomic_DNA"/>
</dbReference>
<dbReference type="GO" id="GO:0005886">
    <property type="term" value="C:plasma membrane"/>
    <property type="evidence" value="ECO:0007669"/>
    <property type="project" value="UniProtKB-SubCell"/>
</dbReference>
<accession>A0A1I4NA26</accession>
<proteinExistence type="inferred from homology"/>